<evidence type="ECO:0000256" key="9">
    <source>
        <dbReference type="ARBA" id="ARBA00023299"/>
    </source>
</evidence>
<dbReference type="UniPathway" id="UPA00135">
    <property type="reaction ID" value="UER00197"/>
</dbReference>
<evidence type="ECO:0000256" key="10">
    <source>
        <dbReference type="ARBA" id="ARBA00047630"/>
    </source>
</evidence>
<gene>
    <name evidence="13" type="ORF">L211DRAFT_826884</name>
</gene>
<dbReference type="InParanoid" id="A0A3N4LHG0"/>
<dbReference type="STRING" id="1051890.A0A3N4LHG0"/>
<dbReference type="GO" id="GO:0004648">
    <property type="term" value="F:O-phospho-L-serine:2-oxoglutarate aminotransferase activity"/>
    <property type="evidence" value="ECO:0007669"/>
    <property type="project" value="UniProtKB-EC"/>
</dbReference>
<dbReference type="GO" id="GO:0030170">
    <property type="term" value="F:pyridoxal phosphate binding"/>
    <property type="evidence" value="ECO:0007669"/>
    <property type="project" value="TreeGrafter"/>
</dbReference>
<dbReference type="Pfam" id="PF00266">
    <property type="entry name" value="Aminotran_5"/>
    <property type="match status" value="2"/>
</dbReference>
<reference evidence="13 14" key="1">
    <citation type="journal article" date="2018" name="Nat. Ecol. Evol.">
        <title>Pezizomycetes genomes reveal the molecular basis of ectomycorrhizal truffle lifestyle.</title>
        <authorList>
            <person name="Murat C."/>
            <person name="Payen T."/>
            <person name="Noel B."/>
            <person name="Kuo A."/>
            <person name="Morin E."/>
            <person name="Chen J."/>
            <person name="Kohler A."/>
            <person name="Krizsan K."/>
            <person name="Balestrini R."/>
            <person name="Da Silva C."/>
            <person name="Montanini B."/>
            <person name="Hainaut M."/>
            <person name="Levati E."/>
            <person name="Barry K.W."/>
            <person name="Belfiori B."/>
            <person name="Cichocki N."/>
            <person name="Clum A."/>
            <person name="Dockter R.B."/>
            <person name="Fauchery L."/>
            <person name="Guy J."/>
            <person name="Iotti M."/>
            <person name="Le Tacon F."/>
            <person name="Lindquist E.A."/>
            <person name="Lipzen A."/>
            <person name="Malagnac F."/>
            <person name="Mello A."/>
            <person name="Molinier V."/>
            <person name="Miyauchi S."/>
            <person name="Poulain J."/>
            <person name="Riccioni C."/>
            <person name="Rubini A."/>
            <person name="Sitrit Y."/>
            <person name="Splivallo R."/>
            <person name="Traeger S."/>
            <person name="Wang M."/>
            <person name="Zifcakova L."/>
            <person name="Wipf D."/>
            <person name="Zambonelli A."/>
            <person name="Paolocci F."/>
            <person name="Nowrousian M."/>
            <person name="Ottonello S."/>
            <person name="Baldrian P."/>
            <person name="Spatafora J.W."/>
            <person name="Henrissat B."/>
            <person name="Nagy L.G."/>
            <person name="Aury J.M."/>
            <person name="Wincker P."/>
            <person name="Grigoriev I.V."/>
            <person name="Bonfante P."/>
            <person name="Martin F.M."/>
        </authorList>
    </citation>
    <scope>NUCLEOTIDE SEQUENCE [LARGE SCALE GENOMIC DNA]</scope>
    <source>
        <strain evidence="13 14">ATCC MYA-4762</strain>
    </source>
</reference>
<sequence>MPAREQVSYFGAGPARLPTSVLANASAALLNYNNTGLGIAEHSHRSALSSNILTQAAQYFKTLLNIPNDDSYTVIFMQGGGTTQFSSVVYNLVGYWVERRLRKHGGDLEKVRADLKDMKCEYLLTGGWSLKASQEAARLLGDEHVSIVIDARKANGGKWGIIPEEKDWSLVEKKDSALAYFCDNETVDGVEFPSFPNALESAEGEEDERLVIGDMSSNILSRPVDAKKYAVIFAGAQKNIGTTGITIVLIRKSILDCQPSPVTLRALNLPIPPIMMHYPTLASSSSLYNTLPIFDVYIAGEVMSQLLTSGGVAAIAAAAERKSSSVYEVIDKNPTVFTPVITDTRVRSRMNVCFRLVKGKDGRDLEKQFFEEAEKKGLLGIKGHRSVGGGRISCYNAVGEEEVAKLVAFMKEFATKQGHTYLTLN</sequence>
<comment type="pathway">
    <text evidence="2">Amino-acid biosynthesis; L-serine biosynthesis; L-serine from 3-phospho-D-glycerate: step 2/3.</text>
</comment>
<keyword evidence="9" id="KW-0718">Serine biosynthesis</keyword>
<dbReference type="FunCoup" id="A0A3N4LHG0">
    <property type="interactions" value="582"/>
</dbReference>
<comment type="cofactor">
    <cofactor evidence="1">
        <name>pyridoxal 5'-phosphate</name>
        <dbReference type="ChEBI" id="CHEBI:597326"/>
    </cofactor>
</comment>
<keyword evidence="8" id="KW-0663">Pyridoxal phosphate</keyword>
<evidence type="ECO:0000256" key="8">
    <source>
        <dbReference type="ARBA" id="ARBA00022898"/>
    </source>
</evidence>
<dbReference type="OrthoDB" id="1703350at2759"/>
<feature type="domain" description="Aminotransferase class V" evidence="12">
    <location>
        <begin position="174"/>
        <end position="405"/>
    </location>
</feature>
<dbReference type="PANTHER" id="PTHR43247:SF1">
    <property type="entry name" value="PHOSPHOSERINE AMINOTRANSFERASE"/>
    <property type="match status" value="1"/>
</dbReference>
<evidence type="ECO:0000313" key="14">
    <source>
        <dbReference type="Proteomes" id="UP000267821"/>
    </source>
</evidence>
<evidence type="ECO:0000256" key="2">
    <source>
        <dbReference type="ARBA" id="ARBA00005099"/>
    </source>
</evidence>
<keyword evidence="7 13" id="KW-0808">Transferase</keyword>
<keyword evidence="5 13" id="KW-0032">Aminotransferase</keyword>
<dbReference type="AlphaFoldDB" id="A0A3N4LHG0"/>
<dbReference type="FunFam" id="3.90.1150.10:FF:000006">
    <property type="entry name" value="Phosphoserine aminotransferase"/>
    <property type="match status" value="1"/>
</dbReference>
<evidence type="ECO:0000256" key="3">
    <source>
        <dbReference type="ARBA" id="ARBA00006904"/>
    </source>
</evidence>
<dbReference type="Gene3D" id="3.40.640.10">
    <property type="entry name" value="Type I PLP-dependent aspartate aminotransferase-like (Major domain)"/>
    <property type="match status" value="1"/>
</dbReference>
<evidence type="ECO:0000256" key="6">
    <source>
        <dbReference type="ARBA" id="ARBA00022605"/>
    </source>
</evidence>
<dbReference type="Proteomes" id="UP000267821">
    <property type="component" value="Unassembled WGS sequence"/>
</dbReference>
<evidence type="ECO:0000256" key="5">
    <source>
        <dbReference type="ARBA" id="ARBA00022576"/>
    </source>
</evidence>
<evidence type="ECO:0000259" key="12">
    <source>
        <dbReference type="Pfam" id="PF00266"/>
    </source>
</evidence>
<proteinExistence type="inferred from homology"/>
<dbReference type="InterPro" id="IPR015424">
    <property type="entry name" value="PyrdxlP-dep_Trfase"/>
</dbReference>
<dbReference type="NCBIfam" id="NF003764">
    <property type="entry name" value="PRK05355.1"/>
    <property type="match status" value="1"/>
</dbReference>
<dbReference type="PIRSF" id="PIRSF000525">
    <property type="entry name" value="SerC"/>
    <property type="match status" value="1"/>
</dbReference>
<dbReference type="InterPro" id="IPR022278">
    <property type="entry name" value="Pser_aminoTfrase"/>
</dbReference>
<evidence type="ECO:0000256" key="7">
    <source>
        <dbReference type="ARBA" id="ARBA00022679"/>
    </source>
</evidence>
<evidence type="ECO:0000256" key="4">
    <source>
        <dbReference type="ARBA" id="ARBA00013030"/>
    </source>
</evidence>
<dbReference type="InterPro" id="IPR015421">
    <property type="entry name" value="PyrdxlP-dep_Trfase_major"/>
</dbReference>
<name>A0A3N4LHG0_9PEZI</name>
<comment type="similarity">
    <text evidence="3">Belongs to the class-V pyridoxal-phosphate-dependent aminotransferase family. SerC subfamily.</text>
</comment>
<keyword evidence="14" id="KW-1185">Reference proteome</keyword>
<dbReference type="InterPro" id="IPR015422">
    <property type="entry name" value="PyrdxlP-dep_Trfase_small"/>
</dbReference>
<dbReference type="SUPFAM" id="SSF53383">
    <property type="entry name" value="PLP-dependent transferases"/>
    <property type="match status" value="1"/>
</dbReference>
<protein>
    <recommendedName>
        <fullName evidence="4">phosphoserine transaminase</fullName>
        <ecNumber evidence="4">2.6.1.52</ecNumber>
    </recommendedName>
</protein>
<evidence type="ECO:0000256" key="11">
    <source>
        <dbReference type="ARBA" id="ARBA00049007"/>
    </source>
</evidence>
<dbReference type="EMBL" id="ML121552">
    <property type="protein sequence ID" value="RPB22330.1"/>
    <property type="molecule type" value="Genomic_DNA"/>
</dbReference>
<evidence type="ECO:0000256" key="1">
    <source>
        <dbReference type="ARBA" id="ARBA00001933"/>
    </source>
</evidence>
<dbReference type="HAMAP" id="MF_00160">
    <property type="entry name" value="SerC_aminotrans_5"/>
    <property type="match status" value="1"/>
</dbReference>
<organism evidence="13 14">
    <name type="scientific">Terfezia boudieri ATCC MYA-4762</name>
    <dbReference type="NCBI Taxonomy" id="1051890"/>
    <lineage>
        <taxon>Eukaryota</taxon>
        <taxon>Fungi</taxon>
        <taxon>Dikarya</taxon>
        <taxon>Ascomycota</taxon>
        <taxon>Pezizomycotina</taxon>
        <taxon>Pezizomycetes</taxon>
        <taxon>Pezizales</taxon>
        <taxon>Pezizaceae</taxon>
        <taxon>Terfezia</taxon>
    </lineage>
</organism>
<dbReference type="GO" id="GO:0005737">
    <property type="term" value="C:cytoplasm"/>
    <property type="evidence" value="ECO:0007669"/>
    <property type="project" value="TreeGrafter"/>
</dbReference>
<dbReference type="GO" id="GO:0006564">
    <property type="term" value="P:L-serine biosynthetic process"/>
    <property type="evidence" value="ECO:0007669"/>
    <property type="project" value="UniProtKB-KW"/>
</dbReference>
<accession>A0A3N4LHG0</accession>
<dbReference type="EC" id="2.6.1.52" evidence="4"/>
<dbReference type="PANTHER" id="PTHR43247">
    <property type="entry name" value="PHOSPHOSERINE AMINOTRANSFERASE"/>
    <property type="match status" value="1"/>
</dbReference>
<dbReference type="FunFam" id="3.40.640.10:FF:000010">
    <property type="entry name" value="Phosphoserine aminotransferase"/>
    <property type="match status" value="1"/>
</dbReference>
<evidence type="ECO:0000313" key="13">
    <source>
        <dbReference type="EMBL" id="RPB22330.1"/>
    </source>
</evidence>
<dbReference type="InterPro" id="IPR000192">
    <property type="entry name" value="Aminotrans_V_dom"/>
</dbReference>
<dbReference type="Gene3D" id="3.90.1150.10">
    <property type="entry name" value="Aspartate Aminotransferase, domain 1"/>
    <property type="match status" value="1"/>
</dbReference>
<comment type="catalytic activity">
    <reaction evidence="11">
        <text>O-phospho-L-serine + 2-oxoglutarate = 3-phosphooxypyruvate + L-glutamate</text>
        <dbReference type="Rhea" id="RHEA:14329"/>
        <dbReference type="ChEBI" id="CHEBI:16810"/>
        <dbReference type="ChEBI" id="CHEBI:18110"/>
        <dbReference type="ChEBI" id="CHEBI:29985"/>
        <dbReference type="ChEBI" id="CHEBI:57524"/>
        <dbReference type="EC" id="2.6.1.52"/>
    </reaction>
</comment>
<comment type="catalytic activity">
    <reaction evidence="10">
        <text>4-(phosphooxy)-L-threonine + 2-oxoglutarate = (R)-3-hydroxy-2-oxo-4-phosphooxybutanoate + L-glutamate</text>
        <dbReference type="Rhea" id="RHEA:16573"/>
        <dbReference type="ChEBI" id="CHEBI:16810"/>
        <dbReference type="ChEBI" id="CHEBI:29985"/>
        <dbReference type="ChEBI" id="CHEBI:58452"/>
        <dbReference type="ChEBI" id="CHEBI:58538"/>
        <dbReference type="EC" id="2.6.1.52"/>
    </reaction>
</comment>
<feature type="domain" description="Aminotransferase class V" evidence="12">
    <location>
        <begin position="9"/>
        <end position="92"/>
    </location>
</feature>
<keyword evidence="6" id="KW-0028">Amino-acid biosynthesis</keyword>